<organism evidence="1 2">
    <name type="scientific">Mycoemilia scoparia</name>
    <dbReference type="NCBI Taxonomy" id="417184"/>
    <lineage>
        <taxon>Eukaryota</taxon>
        <taxon>Fungi</taxon>
        <taxon>Fungi incertae sedis</taxon>
        <taxon>Zoopagomycota</taxon>
        <taxon>Kickxellomycotina</taxon>
        <taxon>Kickxellomycetes</taxon>
        <taxon>Kickxellales</taxon>
        <taxon>Kickxellaceae</taxon>
        <taxon>Mycoemilia</taxon>
    </lineage>
</organism>
<dbReference type="Proteomes" id="UP001150538">
    <property type="component" value="Unassembled WGS sequence"/>
</dbReference>
<evidence type="ECO:0000313" key="1">
    <source>
        <dbReference type="EMBL" id="KAJ1910784.1"/>
    </source>
</evidence>
<evidence type="ECO:0000313" key="2">
    <source>
        <dbReference type="Proteomes" id="UP001150538"/>
    </source>
</evidence>
<dbReference type="AlphaFoldDB" id="A0A9W8DIE1"/>
<protein>
    <submittedName>
        <fullName evidence="1">Uncharacterized protein</fullName>
    </submittedName>
</protein>
<keyword evidence="2" id="KW-1185">Reference proteome</keyword>
<proteinExistence type="predicted"/>
<accession>A0A9W8DIE1</accession>
<comment type="caution">
    <text evidence="1">The sequence shown here is derived from an EMBL/GenBank/DDBJ whole genome shotgun (WGS) entry which is preliminary data.</text>
</comment>
<name>A0A9W8DIE1_9FUNG</name>
<sequence>MIIICHRPDLQHISGVGDEMLFDQFKEFVEGIESQLKCMGFEESYLEQHKFRVHWKANELYHILEVMHENDVDYWLQHFSEYIPKLLEGARICINDVQSFVDNDLSSQEVPNWHDQGSRLYQKFLLLYFGSLRLQAWFQVNAVFEPKNIPIKEGYADLTMKAQRLFDFLKQNPRKIPEATRKELEFFDIVYILNKDVDDLDVEIVSSLSYAEKSLWFNLENIPEHIEL</sequence>
<reference evidence="1" key="1">
    <citation type="submission" date="2022-07" db="EMBL/GenBank/DDBJ databases">
        <title>Phylogenomic reconstructions and comparative analyses of Kickxellomycotina fungi.</title>
        <authorList>
            <person name="Reynolds N.K."/>
            <person name="Stajich J.E."/>
            <person name="Barry K."/>
            <person name="Grigoriev I.V."/>
            <person name="Crous P."/>
            <person name="Smith M.E."/>
        </authorList>
    </citation>
    <scope>NUCLEOTIDE SEQUENCE</scope>
    <source>
        <strain evidence="1">NBRC 100468</strain>
    </source>
</reference>
<gene>
    <name evidence="1" type="ORF">H4219_006127</name>
</gene>
<dbReference type="EMBL" id="JANBPU010000529">
    <property type="protein sequence ID" value="KAJ1910784.1"/>
    <property type="molecule type" value="Genomic_DNA"/>
</dbReference>